<organism evidence="13 14">
    <name type="scientific">Neolewinella lacunae</name>
    <dbReference type="NCBI Taxonomy" id="1517758"/>
    <lineage>
        <taxon>Bacteria</taxon>
        <taxon>Pseudomonadati</taxon>
        <taxon>Bacteroidota</taxon>
        <taxon>Saprospiria</taxon>
        <taxon>Saprospirales</taxon>
        <taxon>Lewinellaceae</taxon>
        <taxon>Neolewinella</taxon>
    </lineage>
</organism>
<keyword evidence="5 12" id="KW-1133">Transmembrane helix</keyword>
<evidence type="ECO:0000256" key="1">
    <source>
        <dbReference type="ARBA" id="ARBA00001970"/>
    </source>
</evidence>
<dbReference type="InterPro" id="IPR003780">
    <property type="entry name" value="COX15/CtaA_fam"/>
</dbReference>
<evidence type="ECO:0000256" key="10">
    <source>
        <dbReference type="ARBA" id="ARBA00044501"/>
    </source>
</evidence>
<dbReference type="GO" id="GO:0016653">
    <property type="term" value="F:oxidoreductase activity, acting on NAD(P)H, heme protein as acceptor"/>
    <property type="evidence" value="ECO:0007669"/>
    <property type="project" value="TreeGrafter"/>
</dbReference>
<comment type="catalytic activity">
    <reaction evidence="11">
        <text>Fe(II)-heme o + 2 A + H2O = Fe(II)-heme a + 2 AH2</text>
        <dbReference type="Rhea" id="RHEA:63388"/>
        <dbReference type="ChEBI" id="CHEBI:13193"/>
        <dbReference type="ChEBI" id="CHEBI:15377"/>
        <dbReference type="ChEBI" id="CHEBI:17499"/>
        <dbReference type="ChEBI" id="CHEBI:60530"/>
        <dbReference type="ChEBI" id="CHEBI:61715"/>
        <dbReference type="EC" id="1.17.99.9"/>
    </reaction>
    <physiologicalReaction direction="left-to-right" evidence="11">
        <dbReference type="Rhea" id="RHEA:63389"/>
    </physiologicalReaction>
</comment>
<feature type="transmembrane region" description="Helical" evidence="12">
    <location>
        <begin position="308"/>
        <end position="328"/>
    </location>
</feature>
<keyword evidence="14" id="KW-1185">Reference proteome</keyword>
<keyword evidence="3 12" id="KW-0812">Transmembrane</keyword>
<comment type="caution">
    <text evidence="13">The sequence shown here is derived from an EMBL/GenBank/DDBJ whole genome shotgun (WGS) entry which is preliminary data.</text>
</comment>
<dbReference type="PANTHER" id="PTHR23289:SF2">
    <property type="entry name" value="CYTOCHROME C OXIDASE ASSEMBLY PROTEIN COX15 HOMOLOG"/>
    <property type="match status" value="1"/>
</dbReference>
<feature type="transmembrane region" description="Helical" evidence="12">
    <location>
        <begin position="25"/>
        <end position="43"/>
    </location>
</feature>
<dbReference type="Proteomes" id="UP000650081">
    <property type="component" value="Unassembled WGS sequence"/>
</dbReference>
<feature type="transmembrane region" description="Helical" evidence="12">
    <location>
        <begin position="334"/>
        <end position="356"/>
    </location>
</feature>
<evidence type="ECO:0000313" key="13">
    <source>
        <dbReference type="EMBL" id="MBC6995841.1"/>
    </source>
</evidence>
<dbReference type="RefSeq" id="WP_187467862.1">
    <property type="nucleotide sequence ID" value="NZ_JACSIT010000141.1"/>
</dbReference>
<gene>
    <name evidence="13" type="ORF">H9S92_16865</name>
</gene>
<feature type="transmembrane region" description="Helical" evidence="12">
    <location>
        <begin position="138"/>
        <end position="161"/>
    </location>
</feature>
<keyword evidence="6" id="KW-0560">Oxidoreductase</keyword>
<evidence type="ECO:0000256" key="9">
    <source>
        <dbReference type="ARBA" id="ARBA00023136"/>
    </source>
</evidence>
<name>A0A923PN95_9BACT</name>
<keyword evidence="4" id="KW-0479">Metal-binding</keyword>
<reference evidence="13" key="1">
    <citation type="submission" date="2020-08" db="EMBL/GenBank/DDBJ databases">
        <title>Lewinella bacteria from marine environments.</title>
        <authorList>
            <person name="Zhong Y."/>
        </authorList>
    </citation>
    <scope>NUCLEOTIDE SEQUENCE</scope>
    <source>
        <strain evidence="13">KCTC 42187</strain>
    </source>
</reference>
<evidence type="ECO:0000256" key="4">
    <source>
        <dbReference type="ARBA" id="ARBA00022723"/>
    </source>
</evidence>
<evidence type="ECO:0000256" key="7">
    <source>
        <dbReference type="ARBA" id="ARBA00023004"/>
    </source>
</evidence>
<dbReference type="InterPro" id="IPR023754">
    <property type="entry name" value="HemeA_Synthase_type2"/>
</dbReference>
<keyword evidence="7" id="KW-0408">Iron</keyword>
<proteinExistence type="predicted"/>
<evidence type="ECO:0000256" key="6">
    <source>
        <dbReference type="ARBA" id="ARBA00023002"/>
    </source>
</evidence>
<evidence type="ECO:0000256" key="8">
    <source>
        <dbReference type="ARBA" id="ARBA00023133"/>
    </source>
</evidence>
<dbReference type="GO" id="GO:0120547">
    <property type="term" value="F:heme A synthase activity"/>
    <property type="evidence" value="ECO:0007669"/>
    <property type="project" value="UniProtKB-EC"/>
</dbReference>
<comment type="pathway">
    <text evidence="10">Porphyrin-containing compound metabolism; heme A biosynthesis; heme A from heme O: step 1/1.</text>
</comment>
<comment type="subcellular location">
    <subcellularLocation>
        <location evidence="2">Membrane</location>
        <topology evidence="2">Multi-pass membrane protein</topology>
    </subcellularLocation>
</comment>
<dbReference type="Pfam" id="PF02628">
    <property type="entry name" value="COX15-CtaA"/>
    <property type="match status" value="1"/>
</dbReference>
<evidence type="ECO:0000256" key="2">
    <source>
        <dbReference type="ARBA" id="ARBA00004141"/>
    </source>
</evidence>
<dbReference type="GO" id="GO:0046872">
    <property type="term" value="F:metal ion binding"/>
    <property type="evidence" value="ECO:0007669"/>
    <property type="project" value="UniProtKB-KW"/>
</dbReference>
<dbReference type="AlphaFoldDB" id="A0A923PN95"/>
<protein>
    <submittedName>
        <fullName evidence="13">COX15/CtaA family protein</fullName>
    </submittedName>
</protein>
<feature type="transmembrane region" description="Helical" evidence="12">
    <location>
        <begin position="109"/>
        <end position="126"/>
    </location>
</feature>
<dbReference type="EMBL" id="JACSIT010000141">
    <property type="protein sequence ID" value="MBC6995841.1"/>
    <property type="molecule type" value="Genomic_DNA"/>
</dbReference>
<keyword evidence="9 12" id="KW-0472">Membrane</keyword>
<keyword evidence="8" id="KW-0350">Heme biosynthesis</keyword>
<dbReference type="PANTHER" id="PTHR23289">
    <property type="entry name" value="CYTOCHROME C OXIDASE ASSEMBLY PROTEIN COX15"/>
    <property type="match status" value="1"/>
</dbReference>
<evidence type="ECO:0000256" key="3">
    <source>
        <dbReference type="ARBA" id="ARBA00022692"/>
    </source>
</evidence>
<feature type="transmembrane region" description="Helical" evidence="12">
    <location>
        <begin position="208"/>
        <end position="229"/>
    </location>
</feature>
<accession>A0A923PN95</accession>
<feature type="transmembrane region" description="Helical" evidence="12">
    <location>
        <begin position="280"/>
        <end position="301"/>
    </location>
</feature>
<evidence type="ECO:0000256" key="11">
    <source>
        <dbReference type="ARBA" id="ARBA00048044"/>
    </source>
</evidence>
<dbReference type="GO" id="GO:0006784">
    <property type="term" value="P:heme A biosynthetic process"/>
    <property type="evidence" value="ECO:0007669"/>
    <property type="project" value="InterPro"/>
</dbReference>
<evidence type="ECO:0000313" key="14">
    <source>
        <dbReference type="Proteomes" id="UP000650081"/>
    </source>
</evidence>
<sequence length="377" mass="42357">MGEVKTFGGTRIGAAPSRYPRPVRLWLLVGLVMVVGQIVIGGITRLTESGLSITEWKPLSGAMPPMNAADWQSEFEKYRASPQFEKIFADISMDDFKFIYFWEWFHRQWARFMGLVFAVGFVVFWRKGWLGGPLMRRLGVVVLLAALAASFGWIMVASGLIDRPWVNAYKLTIHLSLGILLFSYLLWTILKVNYPQGRTFPHTRVEKWIWPLNIVLAAQLILGGIMSGAKAALPFPTWPDMNGHFIPPVLKDAGMWTVENMVYYEATLFQPALIQFLHRLTAYALVIIVFAYLFQVFRAGLWRELSKVHTLLIILLITQVLLGIATVVSSQGQVPVGLGVAHQLGAILLVGTVVWLNHRFRPGTPLLPVDKTVEKAA</sequence>
<feature type="transmembrane region" description="Helical" evidence="12">
    <location>
        <begin position="167"/>
        <end position="187"/>
    </location>
</feature>
<comment type="cofactor">
    <cofactor evidence="1">
        <name>heme b</name>
        <dbReference type="ChEBI" id="CHEBI:60344"/>
    </cofactor>
</comment>
<evidence type="ECO:0000256" key="12">
    <source>
        <dbReference type="SAM" id="Phobius"/>
    </source>
</evidence>
<evidence type="ECO:0000256" key="5">
    <source>
        <dbReference type="ARBA" id="ARBA00022989"/>
    </source>
</evidence>
<dbReference type="GO" id="GO:0016020">
    <property type="term" value="C:membrane"/>
    <property type="evidence" value="ECO:0007669"/>
    <property type="project" value="UniProtKB-SubCell"/>
</dbReference>